<dbReference type="EMBL" id="BLXT01008368">
    <property type="protein sequence ID" value="GFO48011.1"/>
    <property type="molecule type" value="Genomic_DNA"/>
</dbReference>
<dbReference type="Proteomes" id="UP000735302">
    <property type="component" value="Unassembled WGS sequence"/>
</dbReference>
<protein>
    <submittedName>
        <fullName evidence="1">Uncharacterized protein</fullName>
    </submittedName>
</protein>
<dbReference type="AlphaFoldDB" id="A0AAV4DVS9"/>
<keyword evidence="2" id="KW-1185">Reference proteome</keyword>
<name>A0AAV4DVS9_9GAST</name>
<sequence length="116" mass="13350">MYTYPPGCELVDLSPSLPHPLLAVKTSARKFSRVTRIYSALLHFHRLGRPGVKTMCIIYQTEASKNSLRRVQSSAWTNTHLLEARKDIQGKKNRTNLNFYCLSTHKERSVTVVWMT</sequence>
<proteinExistence type="predicted"/>
<evidence type="ECO:0000313" key="2">
    <source>
        <dbReference type="Proteomes" id="UP000735302"/>
    </source>
</evidence>
<accession>A0AAV4DVS9</accession>
<comment type="caution">
    <text evidence="1">The sequence shown here is derived from an EMBL/GenBank/DDBJ whole genome shotgun (WGS) entry which is preliminary data.</text>
</comment>
<reference evidence="1 2" key="1">
    <citation type="journal article" date="2021" name="Elife">
        <title>Chloroplast acquisition without the gene transfer in kleptoplastic sea slugs, Plakobranchus ocellatus.</title>
        <authorList>
            <person name="Maeda T."/>
            <person name="Takahashi S."/>
            <person name="Yoshida T."/>
            <person name="Shimamura S."/>
            <person name="Takaki Y."/>
            <person name="Nagai Y."/>
            <person name="Toyoda A."/>
            <person name="Suzuki Y."/>
            <person name="Arimoto A."/>
            <person name="Ishii H."/>
            <person name="Satoh N."/>
            <person name="Nishiyama T."/>
            <person name="Hasebe M."/>
            <person name="Maruyama T."/>
            <person name="Minagawa J."/>
            <person name="Obokata J."/>
            <person name="Shigenobu S."/>
        </authorList>
    </citation>
    <scope>NUCLEOTIDE SEQUENCE [LARGE SCALE GENOMIC DNA]</scope>
</reference>
<organism evidence="1 2">
    <name type="scientific">Plakobranchus ocellatus</name>
    <dbReference type="NCBI Taxonomy" id="259542"/>
    <lineage>
        <taxon>Eukaryota</taxon>
        <taxon>Metazoa</taxon>
        <taxon>Spiralia</taxon>
        <taxon>Lophotrochozoa</taxon>
        <taxon>Mollusca</taxon>
        <taxon>Gastropoda</taxon>
        <taxon>Heterobranchia</taxon>
        <taxon>Euthyneura</taxon>
        <taxon>Panpulmonata</taxon>
        <taxon>Sacoglossa</taxon>
        <taxon>Placobranchoidea</taxon>
        <taxon>Plakobranchidae</taxon>
        <taxon>Plakobranchus</taxon>
    </lineage>
</organism>
<gene>
    <name evidence="1" type="ORF">PoB_007451600</name>
</gene>
<evidence type="ECO:0000313" key="1">
    <source>
        <dbReference type="EMBL" id="GFO48011.1"/>
    </source>
</evidence>